<evidence type="ECO:0000313" key="4">
    <source>
        <dbReference type="EMBL" id="RMJ05169.1"/>
    </source>
</evidence>
<dbReference type="PROSITE" id="PS50048">
    <property type="entry name" value="ZN2_CY6_FUNGAL_2"/>
    <property type="match status" value="1"/>
</dbReference>
<name>A0A3M2RJ31_9HYPO</name>
<organism evidence="4 5">
    <name type="scientific">Fusarium kuroshium</name>
    <dbReference type="NCBI Taxonomy" id="2010991"/>
    <lineage>
        <taxon>Eukaryota</taxon>
        <taxon>Fungi</taxon>
        <taxon>Dikarya</taxon>
        <taxon>Ascomycota</taxon>
        <taxon>Pezizomycotina</taxon>
        <taxon>Sordariomycetes</taxon>
        <taxon>Hypocreomycetidae</taxon>
        <taxon>Hypocreales</taxon>
        <taxon>Nectriaceae</taxon>
        <taxon>Fusarium</taxon>
        <taxon>Fusarium solani species complex</taxon>
    </lineage>
</organism>
<keyword evidence="1" id="KW-0539">Nucleus</keyword>
<dbReference type="InterPro" id="IPR036864">
    <property type="entry name" value="Zn2-C6_fun-type_DNA-bd_sf"/>
</dbReference>
<keyword evidence="5" id="KW-1185">Reference proteome</keyword>
<dbReference type="Pfam" id="PF00172">
    <property type="entry name" value="Zn_clus"/>
    <property type="match status" value="1"/>
</dbReference>
<accession>A0A3M2RJ31</accession>
<dbReference type="Proteomes" id="UP000277212">
    <property type="component" value="Unassembled WGS sequence"/>
</dbReference>
<dbReference type="InterPro" id="IPR001138">
    <property type="entry name" value="Zn2Cys6_DnaBD"/>
</dbReference>
<dbReference type="PROSITE" id="PS00463">
    <property type="entry name" value="ZN2_CY6_FUNGAL_1"/>
    <property type="match status" value="1"/>
</dbReference>
<dbReference type="STRING" id="2010991.A0A3M2RJ31"/>
<evidence type="ECO:0000313" key="5">
    <source>
        <dbReference type="Proteomes" id="UP000277212"/>
    </source>
</evidence>
<dbReference type="GO" id="GO:0000981">
    <property type="term" value="F:DNA-binding transcription factor activity, RNA polymerase II-specific"/>
    <property type="evidence" value="ECO:0007669"/>
    <property type="project" value="InterPro"/>
</dbReference>
<dbReference type="EMBL" id="NKUJ01000431">
    <property type="protein sequence ID" value="RMJ05169.1"/>
    <property type="molecule type" value="Genomic_DNA"/>
</dbReference>
<dbReference type="SUPFAM" id="SSF57701">
    <property type="entry name" value="Zn2/Cys6 DNA-binding domain"/>
    <property type="match status" value="1"/>
</dbReference>
<comment type="caution">
    <text evidence="4">The sequence shown here is derived from an EMBL/GenBank/DDBJ whole genome shotgun (WGS) entry which is preliminary data.</text>
</comment>
<dbReference type="SMART" id="SM00066">
    <property type="entry name" value="GAL4"/>
    <property type="match status" value="1"/>
</dbReference>
<evidence type="ECO:0000256" key="2">
    <source>
        <dbReference type="SAM" id="MobiDB-lite"/>
    </source>
</evidence>
<dbReference type="Pfam" id="PF11951">
    <property type="entry name" value="Fungal_trans_2"/>
    <property type="match status" value="1"/>
</dbReference>
<protein>
    <recommendedName>
        <fullName evidence="3">Zn(2)-C6 fungal-type domain-containing protein</fullName>
    </recommendedName>
</protein>
<dbReference type="PANTHER" id="PTHR38111">
    <property type="entry name" value="ZN(2)-C6 FUNGAL-TYPE DOMAIN-CONTAINING PROTEIN-RELATED"/>
    <property type="match status" value="1"/>
</dbReference>
<dbReference type="InterPro" id="IPR021858">
    <property type="entry name" value="Fun_TF"/>
</dbReference>
<dbReference type="OrthoDB" id="3525185at2759"/>
<sequence>MVGVPRSTGCQLCRARKVKCDETKPACGNCVKYGAQCPGYDRSRKFVVEKHQIRQRGKRADNVVKPASCAANSNTTLSCRPGPLVRAPLTLARSLQLPRAQVLYNMIQSSYMISAATDIYSILSWVAVDRLGKRALLDGAVCSFALHLAGKQTSDSELIAQSRSIYVLALNELQAALRHPSEWSAPETLCSAILLCFFELFAGTTAPDTWLQHAKGIGILMEQRGPTAHAEGWDAAMLLSFRGILIMSDMFYPGKDQFFLLRPAWQQVMLDRGRHLIHPAEIPDETIRVADAFFTNLVQVSPVLKWGYLVREANKAGISVEPSQLSSLAHLAAANHASFTQWYDEFAALPIPQPIEAAPIDPASSLYETVLVYEHPSAGAMHMGYWASMLILQESLAQCGMPVPNSEASQRDLVEKILRSVESVGQGTMGPYRVGFSIRIAYELASAEEQRWIGSMLDQFSRSYAAVDRKSYPAPKADTDGYSVRGTIESESPVVSDF</sequence>
<proteinExistence type="predicted"/>
<evidence type="ECO:0000259" key="3">
    <source>
        <dbReference type="PROSITE" id="PS50048"/>
    </source>
</evidence>
<feature type="domain" description="Zn(2)-C6 fungal-type" evidence="3">
    <location>
        <begin position="9"/>
        <end position="37"/>
    </location>
</feature>
<dbReference type="PANTHER" id="PTHR38111:SF5">
    <property type="entry name" value="TRANSCRIPTION FACTOR DOMAIN-CONTAINING PROTEIN"/>
    <property type="match status" value="1"/>
</dbReference>
<dbReference type="AlphaFoldDB" id="A0A3M2RJ31"/>
<feature type="region of interest" description="Disordered" evidence="2">
    <location>
        <begin position="476"/>
        <end position="498"/>
    </location>
</feature>
<evidence type="ECO:0000256" key="1">
    <source>
        <dbReference type="ARBA" id="ARBA00023242"/>
    </source>
</evidence>
<dbReference type="GO" id="GO:0008270">
    <property type="term" value="F:zinc ion binding"/>
    <property type="evidence" value="ECO:0007669"/>
    <property type="project" value="InterPro"/>
</dbReference>
<gene>
    <name evidence="4" type="ORF">CDV36_014161</name>
</gene>
<reference evidence="4 5" key="1">
    <citation type="submission" date="2017-06" db="EMBL/GenBank/DDBJ databases">
        <title>Comparative genomic analysis of Ambrosia Fusariam Clade fungi.</title>
        <authorList>
            <person name="Stajich J.E."/>
            <person name="Carrillo J."/>
            <person name="Kijimoto T."/>
            <person name="Eskalen A."/>
            <person name="O'Donnell K."/>
            <person name="Kasson M."/>
        </authorList>
    </citation>
    <scope>NUCLEOTIDE SEQUENCE [LARGE SCALE GENOMIC DNA]</scope>
    <source>
        <strain evidence="4">UCR3666</strain>
    </source>
</reference>
<dbReference type="Gene3D" id="4.10.240.10">
    <property type="entry name" value="Zn(2)-C6 fungal-type DNA-binding domain"/>
    <property type="match status" value="1"/>
</dbReference>
<dbReference type="InterPro" id="IPR053178">
    <property type="entry name" value="Osmoadaptation_assoc"/>
</dbReference>
<dbReference type="CDD" id="cd00067">
    <property type="entry name" value="GAL4"/>
    <property type="match status" value="1"/>
</dbReference>